<proteinExistence type="inferred from homology"/>
<name>A0A328BEJ7_9CAUL</name>
<keyword evidence="5 8" id="KW-0408">Iron</keyword>
<dbReference type="InterPro" id="IPR002397">
    <property type="entry name" value="Cyt_P450_B"/>
</dbReference>
<dbReference type="PANTHER" id="PTHR46696">
    <property type="entry name" value="P450, PUTATIVE (EUROFUNG)-RELATED"/>
    <property type="match status" value="1"/>
</dbReference>
<dbReference type="Proteomes" id="UP000249524">
    <property type="component" value="Unassembled WGS sequence"/>
</dbReference>
<dbReference type="GO" id="GO:0008395">
    <property type="term" value="F:steroid hydroxylase activity"/>
    <property type="evidence" value="ECO:0007669"/>
    <property type="project" value="TreeGrafter"/>
</dbReference>
<evidence type="ECO:0000256" key="1">
    <source>
        <dbReference type="ARBA" id="ARBA00010617"/>
    </source>
</evidence>
<dbReference type="Pfam" id="PF00067">
    <property type="entry name" value="p450"/>
    <property type="match status" value="1"/>
</dbReference>
<gene>
    <name evidence="9" type="ORF">DJ019_10410</name>
</gene>
<comment type="caution">
    <text evidence="9">The sequence shown here is derived from an EMBL/GenBank/DDBJ whole genome shotgun (WGS) entry which is preliminary data.</text>
</comment>
<dbReference type="PRINTS" id="PR00385">
    <property type="entry name" value="P450"/>
</dbReference>
<protein>
    <submittedName>
        <fullName evidence="9">Cytochrome P450</fullName>
    </submittedName>
</protein>
<organism evidence="9 10">
    <name type="scientific">Phenylobacterium kunshanense</name>
    <dbReference type="NCBI Taxonomy" id="1445034"/>
    <lineage>
        <taxon>Bacteria</taxon>
        <taxon>Pseudomonadati</taxon>
        <taxon>Pseudomonadota</taxon>
        <taxon>Alphaproteobacteria</taxon>
        <taxon>Caulobacterales</taxon>
        <taxon>Caulobacteraceae</taxon>
        <taxon>Phenylobacterium</taxon>
    </lineage>
</organism>
<keyword evidence="3 8" id="KW-0479">Metal-binding</keyword>
<evidence type="ECO:0000256" key="6">
    <source>
        <dbReference type="ARBA" id="ARBA00023033"/>
    </source>
</evidence>
<dbReference type="OrthoDB" id="9801155at2"/>
<dbReference type="CDD" id="cd11033">
    <property type="entry name" value="CYP142-like"/>
    <property type="match status" value="1"/>
</dbReference>
<keyword evidence="6 8" id="KW-0503">Monooxygenase</keyword>
<sequence>MKIDLLSPASFDGGQPHRQYAWLREHQPVTWHDEPGGKGFWAVTRHADVWAVDRDFQTYSSEPTIMITDPLAEAGSFGPYKMMLMMDPPEHTGFRKLIRSEFTEPSARLRGERIQALAKQIVDAVADKGECDFVDEVAGEMPSYVIAELMGLPLDDGRELYKLTEIIHTAPEALPPGAGGQAVMKMFEYGSKVMAEKRARPGDDLASRLLACEVDGRRLEDMEFLLFFLLLIDAGGDTTRNLLSGGLLALMEHPDQYRWLMEDLEGRLPTAREELLRWASPVIYMRRTAKRDTELGGQKIREGDKVVMYFGSANRDPAAFERPDVLDLSRADNPHMAFGNGPHVCLGQHLARIEIDAMLREVLTRMKDFELAAPVEWLASNFISGPKAMPLRFRGA</sequence>
<evidence type="ECO:0000256" key="8">
    <source>
        <dbReference type="RuleBase" id="RU000461"/>
    </source>
</evidence>
<evidence type="ECO:0000256" key="3">
    <source>
        <dbReference type="ARBA" id="ARBA00022723"/>
    </source>
</evidence>
<dbReference type="GO" id="GO:0006707">
    <property type="term" value="P:cholesterol catabolic process"/>
    <property type="evidence" value="ECO:0007669"/>
    <property type="project" value="TreeGrafter"/>
</dbReference>
<dbReference type="AlphaFoldDB" id="A0A328BEJ7"/>
<dbReference type="GO" id="GO:0020037">
    <property type="term" value="F:heme binding"/>
    <property type="evidence" value="ECO:0007669"/>
    <property type="project" value="InterPro"/>
</dbReference>
<dbReference type="RefSeq" id="WP_111275973.1">
    <property type="nucleotide sequence ID" value="NZ_QFYS01000004.1"/>
</dbReference>
<dbReference type="GO" id="GO:0005506">
    <property type="term" value="F:iron ion binding"/>
    <property type="evidence" value="ECO:0007669"/>
    <property type="project" value="InterPro"/>
</dbReference>
<evidence type="ECO:0000256" key="4">
    <source>
        <dbReference type="ARBA" id="ARBA00023002"/>
    </source>
</evidence>
<evidence type="ECO:0000313" key="10">
    <source>
        <dbReference type="Proteomes" id="UP000249524"/>
    </source>
</evidence>
<dbReference type="InterPro" id="IPR001128">
    <property type="entry name" value="Cyt_P450"/>
</dbReference>
<dbReference type="EMBL" id="QFYS01000004">
    <property type="protein sequence ID" value="RAK65377.1"/>
    <property type="molecule type" value="Genomic_DNA"/>
</dbReference>
<dbReference type="SUPFAM" id="SSF48264">
    <property type="entry name" value="Cytochrome P450"/>
    <property type="match status" value="1"/>
</dbReference>
<keyword evidence="4 8" id="KW-0560">Oxidoreductase</keyword>
<evidence type="ECO:0000256" key="7">
    <source>
        <dbReference type="ARBA" id="ARBA00043906"/>
    </source>
</evidence>
<dbReference type="FunFam" id="1.10.630.10:FF:000018">
    <property type="entry name" value="Cytochrome P450 monooxygenase"/>
    <property type="match status" value="1"/>
</dbReference>
<dbReference type="InterPro" id="IPR036396">
    <property type="entry name" value="Cyt_P450_sf"/>
</dbReference>
<dbReference type="Gene3D" id="1.10.630.10">
    <property type="entry name" value="Cytochrome P450"/>
    <property type="match status" value="1"/>
</dbReference>
<keyword evidence="2 8" id="KW-0349">Heme</keyword>
<dbReference type="GO" id="GO:0036199">
    <property type="term" value="F:cholest-4-en-3-one 26-monooxygenase activity"/>
    <property type="evidence" value="ECO:0007669"/>
    <property type="project" value="TreeGrafter"/>
</dbReference>
<keyword evidence="10" id="KW-1185">Reference proteome</keyword>
<dbReference type="PRINTS" id="PR00359">
    <property type="entry name" value="BP450"/>
</dbReference>
<dbReference type="PROSITE" id="PS00086">
    <property type="entry name" value="CYTOCHROME_P450"/>
    <property type="match status" value="1"/>
</dbReference>
<comment type="similarity">
    <text evidence="1 8">Belongs to the cytochrome P450 family.</text>
</comment>
<dbReference type="InterPro" id="IPR017972">
    <property type="entry name" value="Cyt_P450_CS"/>
</dbReference>
<evidence type="ECO:0000256" key="5">
    <source>
        <dbReference type="ARBA" id="ARBA00023004"/>
    </source>
</evidence>
<comment type="function">
    <text evidence="7">Cytochromes P450 are a group of heme-thiolate monooxygenases. They oxidize a variety of structurally unrelated compounds, including steroids, fatty acids, and xenobiotics.</text>
</comment>
<dbReference type="PANTHER" id="PTHR46696:SF4">
    <property type="entry name" value="BIOTIN BIOSYNTHESIS CYTOCHROME P450"/>
    <property type="match status" value="1"/>
</dbReference>
<accession>A0A328BEJ7</accession>
<evidence type="ECO:0000256" key="2">
    <source>
        <dbReference type="ARBA" id="ARBA00022617"/>
    </source>
</evidence>
<reference evidence="9 10" key="1">
    <citation type="submission" date="2018-05" db="EMBL/GenBank/DDBJ databases">
        <authorList>
            <person name="Lanie J.A."/>
            <person name="Ng W.-L."/>
            <person name="Kazmierczak K.M."/>
            <person name="Andrzejewski T.M."/>
            <person name="Davidsen T.M."/>
            <person name="Wayne K.J."/>
            <person name="Tettelin H."/>
            <person name="Glass J.I."/>
            <person name="Rusch D."/>
            <person name="Podicherti R."/>
            <person name="Tsui H.-C.T."/>
            <person name="Winkler M.E."/>
        </authorList>
    </citation>
    <scope>NUCLEOTIDE SEQUENCE [LARGE SCALE GENOMIC DNA]</scope>
    <source>
        <strain evidence="9 10">BUT-10</strain>
    </source>
</reference>
<evidence type="ECO:0000313" key="9">
    <source>
        <dbReference type="EMBL" id="RAK65377.1"/>
    </source>
</evidence>